<dbReference type="EMBL" id="CP003587">
    <property type="protein sequence ID" value="AGY59966.1"/>
    <property type="molecule type" value="Genomic_DNA"/>
</dbReference>
<dbReference type="HOGENOM" id="CLU_055597_2_2_3"/>
<feature type="binding site" evidence="8">
    <location>
        <position position="108"/>
    </location>
    <ligand>
        <name>Mg(2+)</name>
        <dbReference type="ChEBI" id="CHEBI:18420"/>
    </ligand>
</feature>
<comment type="domain">
    <text evidence="8">The N-terminal domain determines nucleotide recognition and specific binding, while the C-terminal domain determines the specific binding to the target protein.</text>
</comment>
<dbReference type="HAMAP" id="MF_00316">
    <property type="entry name" value="MobA"/>
    <property type="match status" value="1"/>
</dbReference>
<feature type="binding site" evidence="8">
    <location>
        <position position="30"/>
    </location>
    <ligand>
        <name>GTP</name>
        <dbReference type="ChEBI" id="CHEBI:37565"/>
    </ligand>
</feature>
<dbReference type="GO" id="GO:0005525">
    <property type="term" value="F:GTP binding"/>
    <property type="evidence" value="ECO:0007669"/>
    <property type="project" value="UniProtKB-UniRule"/>
</dbReference>
<comment type="function">
    <text evidence="8">Transfers a GMP moiety from GTP to Mo-molybdopterin (Mo-MPT) cofactor (Moco or molybdenum cofactor) to form Mo-molybdopterin guanine dinucleotide (Mo-MGD) cofactor.</text>
</comment>
<feature type="binding site" evidence="8">
    <location>
        <begin position="18"/>
        <end position="20"/>
    </location>
    <ligand>
        <name>GTP</name>
        <dbReference type="ChEBI" id="CHEBI:37565"/>
    </ligand>
</feature>
<dbReference type="EC" id="2.7.7.77" evidence="8"/>
<dbReference type="Proteomes" id="UP000017396">
    <property type="component" value="Chromosome"/>
</dbReference>
<dbReference type="InterPro" id="IPR025877">
    <property type="entry name" value="MobA-like_NTP_Trfase"/>
</dbReference>
<evidence type="ECO:0000256" key="1">
    <source>
        <dbReference type="ARBA" id="ARBA00022490"/>
    </source>
</evidence>
<comment type="similarity">
    <text evidence="8">Belongs to the MobA family.</text>
</comment>
<keyword evidence="11" id="KW-1185">Reference proteome</keyword>
<comment type="cofactor">
    <cofactor evidence="8">
        <name>Mg(2+)</name>
        <dbReference type="ChEBI" id="CHEBI:18420"/>
    </cofactor>
</comment>
<keyword evidence="1 8" id="KW-0963">Cytoplasm</keyword>
<evidence type="ECO:0000256" key="8">
    <source>
        <dbReference type="HAMAP-Rule" id="MF_00316"/>
    </source>
</evidence>
<accession>U5QM26</accession>
<dbReference type="PANTHER" id="PTHR19136">
    <property type="entry name" value="MOLYBDENUM COFACTOR GUANYLYLTRANSFERASE"/>
    <property type="match status" value="1"/>
</dbReference>
<evidence type="ECO:0000256" key="4">
    <source>
        <dbReference type="ARBA" id="ARBA00022741"/>
    </source>
</evidence>
<evidence type="ECO:0000313" key="11">
    <source>
        <dbReference type="Proteomes" id="UP000017396"/>
    </source>
</evidence>
<dbReference type="NCBIfam" id="NF002741">
    <property type="entry name" value="PRK02726.1"/>
    <property type="match status" value="1"/>
</dbReference>
<reference evidence="10 11" key="1">
    <citation type="journal article" date="2013" name="PLoS ONE">
        <title>Cultivation and Complete Genome Sequencing of Gloeobacter kilaueensis sp. nov., from a Lava Cave in Kilauea Caldera, Hawai'i.</title>
        <authorList>
            <person name="Saw J.H."/>
            <person name="Schatz M."/>
            <person name="Brown M.V."/>
            <person name="Kunkel D.D."/>
            <person name="Foster J.S."/>
            <person name="Shick H."/>
            <person name="Christensen S."/>
            <person name="Hou S."/>
            <person name="Wan X."/>
            <person name="Donachie S.P."/>
        </authorList>
    </citation>
    <scope>NUCLEOTIDE SEQUENCE [LARGE SCALE GENOMIC DNA]</scope>
    <source>
        <strain evidence="11">JS</strain>
    </source>
</reference>
<dbReference type="GO" id="GO:0006777">
    <property type="term" value="P:Mo-molybdopterin cofactor biosynthetic process"/>
    <property type="evidence" value="ECO:0007669"/>
    <property type="project" value="UniProtKB-KW"/>
</dbReference>
<proteinExistence type="inferred from homology"/>
<keyword evidence="5 8" id="KW-0460">Magnesium</keyword>
<dbReference type="KEGG" id="glj:GKIL_3720"/>
<feature type="binding site" evidence="8">
    <location>
        <position position="80"/>
    </location>
    <ligand>
        <name>GTP</name>
        <dbReference type="ChEBI" id="CHEBI:37565"/>
    </ligand>
</feature>
<dbReference type="PANTHER" id="PTHR19136:SF81">
    <property type="entry name" value="MOLYBDENUM COFACTOR GUANYLYLTRANSFERASE"/>
    <property type="match status" value="1"/>
</dbReference>
<evidence type="ECO:0000256" key="5">
    <source>
        <dbReference type="ARBA" id="ARBA00022842"/>
    </source>
</evidence>
<keyword evidence="6 8" id="KW-0342">GTP-binding</keyword>
<dbReference type="GO" id="GO:0005737">
    <property type="term" value="C:cytoplasm"/>
    <property type="evidence" value="ECO:0007669"/>
    <property type="project" value="UniProtKB-SubCell"/>
</dbReference>
<sequence>MDLQSSPSQSSPVAVLILAGGQSSRMGQDKALIDVEGTPMIRRVRDAARAALGAAVPVWGIAPLPERYRESLSECRWIEDHYAEGPFVAFLQALPHIQSEWLLLLACDLPALQPAVLNRWYRSLAQLPHSTLAALPRSDKGWEALCGFYHKRCFTSAVQFLGQGGRSFQGWLEQVPVFELVCSEQEMLLNCNTPEDLARVTKTSEEHALS</sequence>
<dbReference type="InterPro" id="IPR013482">
    <property type="entry name" value="Molybde_CF_guanTrfase"/>
</dbReference>
<gene>
    <name evidence="8 10" type="primary">mobA</name>
    <name evidence="10" type="ORF">GKIL_3720</name>
</gene>
<feature type="domain" description="MobA-like NTP transferase" evidence="9">
    <location>
        <begin position="15"/>
        <end position="171"/>
    </location>
</feature>
<name>U5QM26_GLOK1</name>
<evidence type="ECO:0000256" key="7">
    <source>
        <dbReference type="ARBA" id="ARBA00023150"/>
    </source>
</evidence>
<dbReference type="eggNOG" id="COG0746">
    <property type="taxonomic scope" value="Bacteria"/>
</dbReference>
<evidence type="ECO:0000259" key="9">
    <source>
        <dbReference type="Pfam" id="PF12804"/>
    </source>
</evidence>
<comment type="subcellular location">
    <subcellularLocation>
        <location evidence="8">Cytoplasm</location>
    </subcellularLocation>
</comment>
<dbReference type="CDD" id="cd02503">
    <property type="entry name" value="MobA"/>
    <property type="match status" value="1"/>
</dbReference>
<keyword evidence="3 8" id="KW-0479">Metal-binding</keyword>
<dbReference type="SUPFAM" id="SSF53448">
    <property type="entry name" value="Nucleotide-diphospho-sugar transferases"/>
    <property type="match status" value="1"/>
</dbReference>
<dbReference type="Gene3D" id="3.90.550.10">
    <property type="entry name" value="Spore Coat Polysaccharide Biosynthesis Protein SpsA, Chain A"/>
    <property type="match status" value="1"/>
</dbReference>
<evidence type="ECO:0000256" key="3">
    <source>
        <dbReference type="ARBA" id="ARBA00022723"/>
    </source>
</evidence>
<keyword evidence="2 8" id="KW-0808">Transferase</keyword>
<dbReference type="AlphaFoldDB" id="U5QM26"/>
<evidence type="ECO:0000256" key="2">
    <source>
        <dbReference type="ARBA" id="ARBA00022679"/>
    </source>
</evidence>
<comment type="catalytic activity">
    <reaction evidence="8">
        <text>Mo-molybdopterin + GTP + H(+) = Mo-molybdopterin guanine dinucleotide + diphosphate</text>
        <dbReference type="Rhea" id="RHEA:34243"/>
        <dbReference type="ChEBI" id="CHEBI:15378"/>
        <dbReference type="ChEBI" id="CHEBI:33019"/>
        <dbReference type="ChEBI" id="CHEBI:37565"/>
        <dbReference type="ChEBI" id="CHEBI:71302"/>
        <dbReference type="ChEBI" id="CHEBI:71310"/>
        <dbReference type="EC" id="2.7.7.77"/>
    </reaction>
</comment>
<keyword evidence="4 8" id="KW-0547">Nucleotide-binding</keyword>
<feature type="binding site" evidence="8">
    <location>
        <position position="108"/>
    </location>
    <ligand>
        <name>GTP</name>
        <dbReference type="ChEBI" id="CHEBI:37565"/>
    </ligand>
</feature>
<protein>
    <recommendedName>
        <fullName evidence="8">Probable molybdenum cofactor guanylyltransferase</fullName>
        <shortName evidence="8">MoCo guanylyltransferase</shortName>
        <ecNumber evidence="8">2.7.7.77</ecNumber>
    </recommendedName>
    <alternativeName>
        <fullName evidence="8">GTP:molybdopterin guanylyltransferase</fullName>
    </alternativeName>
    <alternativeName>
        <fullName evidence="8">Mo-MPT guanylyltransferase</fullName>
    </alternativeName>
    <alternativeName>
        <fullName evidence="8">Molybdopterin guanylyltransferase</fullName>
    </alternativeName>
    <alternativeName>
        <fullName evidence="8">Molybdopterin-guanine dinucleotide synthase</fullName>
        <shortName evidence="8">MGD synthase</shortName>
    </alternativeName>
</protein>
<evidence type="ECO:0000256" key="6">
    <source>
        <dbReference type="ARBA" id="ARBA00023134"/>
    </source>
</evidence>
<dbReference type="GO" id="GO:0046872">
    <property type="term" value="F:metal ion binding"/>
    <property type="evidence" value="ECO:0007669"/>
    <property type="project" value="UniProtKB-KW"/>
</dbReference>
<organism evidence="10 11">
    <name type="scientific">Gloeobacter kilaueensis (strain ATCC BAA-2537 / CCAP 1431/1 / ULC 316 / JS1)</name>
    <dbReference type="NCBI Taxonomy" id="1183438"/>
    <lineage>
        <taxon>Bacteria</taxon>
        <taxon>Bacillati</taxon>
        <taxon>Cyanobacteriota</taxon>
        <taxon>Cyanophyceae</taxon>
        <taxon>Gloeobacterales</taxon>
        <taxon>Gloeobacteraceae</taxon>
        <taxon>Gloeobacter</taxon>
    </lineage>
</organism>
<dbReference type="PATRIC" id="fig|1183438.3.peg.3657"/>
<dbReference type="Pfam" id="PF12804">
    <property type="entry name" value="NTP_transf_3"/>
    <property type="match status" value="1"/>
</dbReference>
<dbReference type="GO" id="GO:0061603">
    <property type="term" value="F:molybdenum cofactor guanylyltransferase activity"/>
    <property type="evidence" value="ECO:0007669"/>
    <property type="project" value="UniProtKB-EC"/>
</dbReference>
<dbReference type="InterPro" id="IPR029044">
    <property type="entry name" value="Nucleotide-diphossugar_trans"/>
</dbReference>
<dbReference type="STRING" id="1183438.GKIL_3720"/>
<keyword evidence="7 8" id="KW-0501">Molybdenum cofactor biosynthesis</keyword>
<comment type="caution">
    <text evidence="8">Lacks conserved residue(s) required for the propagation of feature annotation.</text>
</comment>
<evidence type="ECO:0000313" key="10">
    <source>
        <dbReference type="EMBL" id="AGY59966.1"/>
    </source>
</evidence>